<dbReference type="Pfam" id="PF00001">
    <property type="entry name" value="7tm_1"/>
    <property type="match status" value="1"/>
</dbReference>
<dbReference type="PANTHER" id="PTHR24243">
    <property type="entry name" value="G-PROTEIN COUPLED RECEPTOR"/>
    <property type="match status" value="1"/>
</dbReference>
<evidence type="ECO:0000259" key="10">
    <source>
        <dbReference type="PROSITE" id="PS50262"/>
    </source>
</evidence>
<dbReference type="AlphaFoldDB" id="A0A814C845"/>
<keyword evidence="2 8" id="KW-0812">Transmembrane</keyword>
<dbReference type="SMART" id="SM01381">
    <property type="entry name" value="7TM_GPCR_Srsx"/>
    <property type="match status" value="1"/>
</dbReference>
<evidence type="ECO:0000313" key="11">
    <source>
        <dbReference type="EMBL" id="CAF0937302.1"/>
    </source>
</evidence>
<evidence type="ECO:0000256" key="8">
    <source>
        <dbReference type="RuleBase" id="RU000688"/>
    </source>
</evidence>
<protein>
    <recommendedName>
        <fullName evidence="10">G-protein coupled receptors family 1 profile domain-containing protein</fullName>
    </recommendedName>
</protein>
<dbReference type="PROSITE" id="PS50262">
    <property type="entry name" value="G_PROTEIN_RECEP_F1_2"/>
    <property type="match status" value="1"/>
</dbReference>
<reference evidence="11" key="1">
    <citation type="submission" date="2021-02" db="EMBL/GenBank/DDBJ databases">
        <authorList>
            <person name="Nowell W R."/>
        </authorList>
    </citation>
    <scope>NUCLEOTIDE SEQUENCE</scope>
</reference>
<keyword evidence="13" id="KW-1185">Reference proteome</keyword>
<feature type="transmembrane region" description="Helical" evidence="9">
    <location>
        <begin position="347"/>
        <end position="368"/>
    </location>
</feature>
<dbReference type="OrthoDB" id="9992856at2759"/>
<dbReference type="Gene3D" id="1.20.1070.10">
    <property type="entry name" value="Rhodopsin 7-helix transmembrane proteins"/>
    <property type="match status" value="1"/>
</dbReference>
<feature type="transmembrane region" description="Helical" evidence="9">
    <location>
        <begin position="447"/>
        <end position="471"/>
    </location>
</feature>
<dbReference type="InterPro" id="IPR017452">
    <property type="entry name" value="GPCR_Rhodpsn_7TM"/>
</dbReference>
<feature type="transmembrane region" description="Helical" evidence="9">
    <location>
        <begin position="605"/>
        <end position="628"/>
    </location>
</feature>
<dbReference type="PROSITE" id="PS00237">
    <property type="entry name" value="G_PROTEIN_RECEP_F1_1"/>
    <property type="match status" value="1"/>
</dbReference>
<comment type="similarity">
    <text evidence="8">Belongs to the G-protein coupled receptor 1 family.</text>
</comment>
<dbReference type="InterPro" id="IPR000276">
    <property type="entry name" value="GPCR_Rhodpsn"/>
</dbReference>
<dbReference type="PANTHER" id="PTHR24243:SF208">
    <property type="entry name" value="PYROKININ-1 RECEPTOR"/>
    <property type="match status" value="1"/>
</dbReference>
<comment type="caution">
    <text evidence="11">The sequence shown here is derived from an EMBL/GenBank/DDBJ whole genome shotgun (WGS) entry which is preliminary data.</text>
</comment>
<evidence type="ECO:0000256" key="6">
    <source>
        <dbReference type="ARBA" id="ARBA00023170"/>
    </source>
</evidence>
<comment type="subcellular location">
    <subcellularLocation>
        <location evidence="1">Membrane</location>
        <topology evidence="1">Multi-pass membrane protein</topology>
    </subcellularLocation>
</comment>
<dbReference type="EMBL" id="CAJOBC010002078">
    <property type="protein sequence ID" value="CAF3714314.1"/>
    <property type="molecule type" value="Genomic_DNA"/>
</dbReference>
<dbReference type="PRINTS" id="PR00237">
    <property type="entry name" value="GPCRRHODOPSN"/>
</dbReference>
<name>A0A814C845_9BILA</name>
<keyword evidence="4 8" id="KW-0297">G-protein coupled receptor</keyword>
<feature type="transmembrane region" description="Helical" evidence="9">
    <location>
        <begin position="389"/>
        <end position="410"/>
    </location>
</feature>
<feature type="transmembrane region" description="Helical" evidence="9">
    <location>
        <begin position="567"/>
        <end position="585"/>
    </location>
</feature>
<dbReference type="EMBL" id="CAJNOQ010002078">
    <property type="protein sequence ID" value="CAF0937302.1"/>
    <property type="molecule type" value="Genomic_DNA"/>
</dbReference>
<dbReference type="GO" id="GO:0005886">
    <property type="term" value="C:plasma membrane"/>
    <property type="evidence" value="ECO:0007669"/>
    <property type="project" value="TreeGrafter"/>
</dbReference>
<evidence type="ECO:0000256" key="1">
    <source>
        <dbReference type="ARBA" id="ARBA00004141"/>
    </source>
</evidence>
<evidence type="ECO:0000256" key="7">
    <source>
        <dbReference type="ARBA" id="ARBA00023224"/>
    </source>
</evidence>
<gene>
    <name evidence="11" type="ORF">GPM918_LOCUS10513</name>
    <name evidence="12" type="ORF">SRO942_LOCUS10514</name>
</gene>
<evidence type="ECO:0000313" key="12">
    <source>
        <dbReference type="EMBL" id="CAF3714314.1"/>
    </source>
</evidence>
<keyword evidence="6 8" id="KW-0675">Receptor</keyword>
<organism evidence="11 13">
    <name type="scientific">Didymodactylos carnosus</name>
    <dbReference type="NCBI Taxonomy" id="1234261"/>
    <lineage>
        <taxon>Eukaryota</taxon>
        <taxon>Metazoa</taxon>
        <taxon>Spiralia</taxon>
        <taxon>Gnathifera</taxon>
        <taxon>Rotifera</taxon>
        <taxon>Eurotatoria</taxon>
        <taxon>Bdelloidea</taxon>
        <taxon>Philodinida</taxon>
        <taxon>Philodinidae</taxon>
        <taxon>Didymodactylos</taxon>
    </lineage>
</organism>
<proteinExistence type="inferred from homology"/>
<evidence type="ECO:0000256" key="5">
    <source>
        <dbReference type="ARBA" id="ARBA00023136"/>
    </source>
</evidence>
<dbReference type="Proteomes" id="UP000681722">
    <property type="component" value="Unassembled WGS sequence"/>
</dbReference>
<dbReference type="CDD" id="cd00637">
    <property type="entry name" value="7tm_classA_rhodopsin-like"/>
    <property type="match status" value="1"/>
</dbReference>
<sequence length="658" mass="76169">MYHALPVKSNKTIHVEEYETIKFDCSDSRKVLAAWRVALRHDNVFRYYYTEPTLRSILLKKNEEEDKPRDISFENNSYTMIFLHVRQWMNGAFENIECVVYNNDTDQFETFAFYLNIYVPPFSLSLEIDGTTIKDHSTYFYDDSHEINLSCSVYSYPKSTLVLKLDNKPLSMDITVDCVSEDLATVLSSNDACLTQTNWKYRVKTSSVVRLTQENDGQNMNCIITDFPHNVKHPASTWMRSVKMQLNNSAVEHQIPFSSPPAEWLRIFIIILFVLITIIGVIGNGFVLICILSKDMKTRRSPTNLLLMNMSCADLLLLIFNVFDIVQLARDSSWPTRWMLGEALCKIVRFSQVVGCYVSVQTLFVISVERYIAILHPIKISDISQRTRLLSTFIVIWTIGIIAALPNLYLLQLVTSDVTDASVKICGLSSKIIHLKLVIAYKYFESIMFYFIPILFQTILYFIICRNIFLVNRAMLAKRRQLSASSNIQLRNCSSTKLTSLPSRLTDNSIPSSRRLRNENRCHYQLTLNKSGKKFYQVTTIPTSGVTVQQRSAATISADADMARKKAIIMLLCIAILYFICFSPQQINFIYTTIKQHHLLFNNRVFFVITMLFALLSTAINPIFYYIFSKYFHRRFNLIFRSLCPLKFTTTFHKQYPF</sequence>
<feature type="transmembrane region" description="Helical" evidence="9">
    <location>
        <begin position="264"/>
        <end position="293"/>
    </location>
</feature>
<evidence type="ECO:0000256" key="9">
    <source>
        <dbReference type="SAM" id="Phobius"/>
    </source>
</evidence>
<evidence type="ECO:0000256" key="3">
    <source>
        <dbReference type="ARBA" id="ARBA00022989"/>
    </source>
</evidence>
<keyword evidence="3 9" id="KW-1133">Transmembrane helix</keyword>
<dbReference type="SUPFAM" id="SSF81321">
    <property type="entry name" value="Family A G protein-coupled receptor-like"/>
    <property type="match status" value="1"/>
</dbReference>
<evidence type="ECO:0000313" key="13">
    <source>
        <dbReference type="Proteomes" id="UP000663829"/>
    </source>
</evidence>
<accession>A0A814C845</accession>
<evidence type="ECO:0000256" key="2">
    <source>
        <dbReference type="ARBA" id="ARBA00022692"/>
    </source>
</evidence>
<evidence type="ECO:0000256" key="4">
    <source>
        <dbReference type="ARBA" id="ARBA00023040"/>
    </source>
</evidence>
<feature type="domain" description="G-protein coupled receptors family 1 profile" evidence="10">
    <location>
        <begin position="283"/>
        <end position="625"/>
    </location>
</feature>
<keyword evidence="7 8" id="KW-0807">Transducer</keyword>
<feature type="transmembrane region" description="Helical" evidence="9">
    <location>
        <begin position="305"/>
        <end position="327"/>
    </location>
</feature>
<keyword evidence="5 9" id="KW-0472">Membrane</keyword>
<dbReference type="Proteomes" id="UP000663829">
    <property type="component" value="Unassembled WGS sequence"/>
</dbReference>
<dbReference type="GO" id="GO:0004930">
    <property type="term" value="F:G protein-coupled receptor activity"/>
    <property type="evidence" value="ECO:0007669"/>
    <property type="project" value="UniProtKB-KW"/>
</dbReference>